<evidence type="ECO:0000313" key="3">
    <source>
        <dbReference type="EMBL" id="VDL96096.1"/>
    </source>
</evidence>
<evidence type="ECO:0000313" key="5">
    <source>
        <dbReference type="WBParaSite" id="SSLN_0001007301-mRNA-1"/>
    </source>
</evidence>
<dbReference type="InterPro" id="IPR043502">
    <property type="entry name" value="DNA/RNA_pol_sf"/>
</dbReference>
<dbReference type="PANTHER" id="PTHR37984:SF5">
    <property type="entry name" value="PROTEIN NYNRIN-LIKE"/>
    <property type="match status" value="1"/>
</dbReference>
<reference evidence="3 4" key="2">
    <citation type="submission" date="2018-11" db="EMBL/GenBank/DDBJ databases">
        <authorList>
            <consortium name="Pathogen Informatics"/>
        </authorList>
    </citation>
    <scope>NUCLEOTIDE SEQUENCE [LARGE SCALE GENOMIC DNA]</scope>
    <source>
        <strain evidence="3 4">NST_G2</strain>
    </source>
</reference>
<gene>
    <name evidence="3" type="ORF">SSLN_LOCUS9711</name>
</gene>
<dbReference type="InterPro" id="IPR050951">
    <property type="entry name" value="Retrovirus_Pol_polyprotein"/>
</dbReference>
<dbReference type="Proteomes" id="UP000275846">
    <property type="component" value="Unassembled WGS sequence"/>
</dbReference>
<accession>A0A183SZR3</accession>
<dbReference type="InterPro" id="IPR000477">
    <property type="entry name" value="RT_dom"/>
</dbReference>
<dbReference type="Gene3D" id="3.30.70.270">
    <property type="match status" value="1"/>
</dbReference>
<evidence type="ECO:0000259" key="2">
    <source>
        <dbReference type="Pfam" id="PF00078"/>
    </source>
</evidence>
<feature type="domain" description="Reverse transcriptase" evidence="2">
    <location>
        <begin position="176"/>
        <end position="237"/>
    </location>
</feature>
<name>A0A183SZR3_SCHSO</name>
<keyword evidence="4" id="KW-1185">Reference proteome</keyword>
<dbReference type="AlphaFoldDB" id="A0A183SZR3"/>
<proteinExistence type="predicted"/>
<reference evidence="5" key="1">
    <citation type="submission" date="2016-06" db="UniProtKB">
        <authorList>
            <consortium name="WormBaseParasite"/>
        </authorList>
    </citation>
    <scope>IDENTIFICATION</scope>
</reference>
<organism evidence="5">
    <name type="scientific">Schistocephalus solidus</name>
    <name type="common">Tapeworm</name>
    <dbReference type="NCBI Taxonomy" id="70667"/>
    <lineage>
        <taxon>Eukaryota</taxon>
        <taxon>Metazoa</taxon>
        <taxon>Spiralia</taxon>
        <taxon>Lophotrochozoa</taxon>
        <taxon>Platyhelminthes</taxon>
        <taxon>Cestoda</taxon>
        <taxon>Eucestoda</taxon>
        <taxon>Diphyllobothriidea</taxon>
        <taxon>Diphyllobothriidae</taxon>
        <taxon>Schistocephalus</taxon>
    </lineage>
</organism>
<feature type="compositionally biased region" description="Pro residues" evidence="1">
    <location>
        <begin position="309"/>
        <end position="325"/>
    </location>
</feature>
<evidence type="ECO:0000256" key="1">
    <source>
        <dbReference type="SAM" id="MobiDB-lite"/>
    </source>
</evidence>
<dbReference type="OrthoDB" id="420169at2759"/>
<feature type="region of interest" description="Disordered" evidence="1">
    <location>
        <begin position="306"/>
        <end position="337"/>
    </location>
</feature>
<dbReference type="SUPFAM" id="SSF56672">
    <property type="entry name" value="DNA/RNA polymerases"/>
    <property type="match status" value="1"/>
</dbReference>
<dbReference type="Pfam" id="PF00078">
    <property type="entry name" value="RVT_1"/>
    <property type="match status" value="1"/>
</dbReference>
<evidence type="ECO:0000313" key="4">
    <source>
        <dbReference type="Proteomes" id="UP000275846"/>
    </source>
</evidence>
<dbReference type="EMBL" id="UYSU01035410">
    <property type="protein sequence ID" value="VDL96096.1"/>
    <property type="molecule type" value="Genomic_DNA"/>
</dbReference>
<dbReference type="PANTHER" id="PTHR37984">
    <property type="entry name" value="PROTEIN CBG26694"/>
    <property type="match status" value="1"/>
</dbReference>
<dbReference type="InterPro" id="IPR043128">
    <property type="entry name" value="Rev_trsase/Diguanyl_cyclase"/>
</dbReference>
<sequence>MLQQPLKLMEALTVTCGLQFPKDPDIRTSPVPVQQNSTVALQELAAECQALINLKHDSAMIEGVPTSWSVHTVAATKPYPIMRPKQAPKAKSPPSPCRHCGAWHFHRDCKAVTSCNAVSFRGTTINALCYGTKSNLNLLGLDWIEQLGLVYMPLSVVCSQVQIPAVPVDPTKDILQRLPFGVKTAPALFQQMMNAMPSGIPGTVGYLDDIIIMGRSPTELQDRPSDSVQSQSDEYKMDFDLADSDDYYRAVNAPVAASNWYPTVTGGSSKLCSSQWPHPGKRHDWWAKPAGRDSQIAKYVVLKLKQTTMPPPPSPASPSPTPYPPDCSDIPRSNRPGRRTALVARELARYKVEIAALSETRFSEQGQLEELTPNDHAYVNLPDQSSDMANAATGDGYLVAVKVPQDTEESGHLENVNHFRTVVFQRFAKNMPSQMAQRIVSVVAENHDWEVVV</sequence>
<protein>
    <submittedName>
        <fullName evidence="5">Reverse transcriptase domain-containing protein</fullName>
    </submittedName>
</protein>
<dbReference type="WBParaSite" id="SSLN_0001007301-mRNA-1">
    <property type="protein sequence ID" value="SSLN_0001007301-mRNA-1"/>
    <property type="gene ID" value="SSLN_0001007301"/>
</dbReference>